<dbReference type="SUPFAM" id="SSF46785">
    <property type="entry name" value="Winged helix' DNA-binding domain"/>
    <property type="match status" value="1"/>
</dbReference>
<dbReference type="InterPro" id="IPR036390">
    <property type="entry name" value="WH_DNA-bd_sf"/>
</dbReference>
<dbReference type="InterPro" id="IPR000524">
    <property type="entry name" value="Tscrpt_reg_HTH_GntR"/>
</dbReference>
<dbReference type="Proteomes" id="UP000230842">
    <property type="component" value="Unassembled WGS sequence"/>
</dbReference>
<keyword evidence="6" id="KW-1185">Reference proteome</keyword>
<sequence>MCAATNLTRASAADRAYAAVKRSILSGETGAGDELGEVALAERLECSRTPVREALQRLQSEGLVRIYPKRGAIVVPVTAAEADAVWEARALVEQWAAPRAFEHGTAIAARLHADVDAMELHRAVGDVVAFTEADRAFHEVVVDAAHNEHLTRLYRSLRERQLMINATAMTLSPERMDAAIRDHRRLAELIATDDLDAFVALTASHVASARHAIDGDDG</sequence>
<dbReference type="SMART" id="SM00895">
    <property type="entry name" value="FCD"/>
    <property type="match status" value="1"/>
</dbReference>
<evidence type="ECO:0000256" key="2">
    <source>
        <dbReference type="ARBA" id="ARBA00023125"/>
    </source>
</evidence>
<dbReference type="PROSITE" id="PS50949">
    <property type="entry name" value="HTH_GNTR"/>
    <property type="match status" value="1"/>
</dbReference>
<dbReference type="Gene3D" id="1.20.120.530">
    <property type="entry name" value="GntR ligand-binding domain-like"/>
    <property type="match status" value="1"/>
</dbReference>
<evidence type="ECO:0000313" key="6">
    <source>
        <dbReference type="Proteomes" id="UP000230842"/>
    </source>
</evidence>
<dbReference type="AlphaFoldDB" id="A0A2M9AQ71"/>
<dbReference type="SMART" id="SM00345">
    <property type="entry name" value="HTH_GNTR"/>
    <property type="match status" value="1"/>
</dbReference>
<evidence type="ECO:0000256" key="3">
    <source>
        <dbReference type="ARBA" id="ARBA00023163"/>
    </source>
</evidence>
<organism evidence="5 6">
    <name type="scientific">Mumia flava</name>
    <dbReference type="NCBI Taxonomy" id="1348852"/>
    <lineage>
        <taxon>Bacteria</taxon>
        <taxon>Bacillati</taxon>
        <taxon>Actinomycetota</taxon>
        <taxon>Actinomycetes</taxon>
        <taxon>Propionibacteriales</taxon>
        <taxon>Nocardioidaceae</taxon>
        <taxon>Mumia</taxon>
    </lineage>
</organism>
<dbReference type="RefSeq" id="WP_100415609.1">
    <property type="nucleotide sequence ID" value="NZ_PGEZ01000005.1"/>
</dbReference>
<evidence type="ECO:0000313" key="5">
    <source>
        <dbReference type="EMBL" id="PJJ47840.1"/>
    </source>
</evidence>
<dbReference type="EMBL" id="PGEZ01000005">
    <property type="protein sequence ID" value="PJJ47840.1"/>
    <property type="molecule type" value="Genomic_DNA"/>
</dbReference>
<dbReference type="SUPFAM" id="SSF48008">
    <property type="entry name" value="GntR ligand-binding domain-like"/>
    <property type="match status" value="1"/>
</dbReference>
<accession>A0A2M9AQ71</accession>
<comment type="caution">
    <text evidence="5">The sequence shown here is derived from an EMBL/GenBank/DDBJ whole genome shotgun (WGS) entry which is preliminary data.</text>
</comment>
<keyword evidence="1" id="KW-0805">Transcription regulation</keyword>
<dbReference type="InterPro" id="IPR036388">
    <property type="entry name" value="WH-like_DNA-bd_sf"/>
</dbReference>
<dbReference type="CDD" id="cd07377">
    <property type="entry name" value="WHTH_GntR"/>
    <property type="match status" value="1"/>
</dbReference>
<gene>
    <name evidence="5" type="ORF">CLV56_4099</name>
</gene>
<evidence type="ECO:0000259" key="4">
    <source>
        <dbReference type="PROSITE" id="PS50949"/>
    </source>
</evidence>
<dbReference type="PRINTS" id="PR00035">
    <property type="entry name" value="HTHGNTR"/>
</dbReference>
<name>A0A2M9AQ71_9ACTN</name>
<dbReference type="Pfam" id="PF07729">
    <property type="entry name" value="FCD"/>
    <property type="match status" value="1"/>
</dbReference>
<dbReference type="OrthoDB" id="4164516at2"/>
<dbReference type="GO" id="GO:0003700">
    <property type="term" value="F:DNA-binding transcription factor activity"/>
    <property type="evidence" value="ECO:0007669"/>
    <property type="project" value="InterPro"/>
</dbReference>
<dbReference type="PANTHER" id="PTHR43537:SF24">
    <property type="entry name" value="GLUCONATE OPERON TRANSCRIPTIONAL REPRESSOR"/>
    <property type="match status" value="1"/>
</dbReference>
<dbReference type="InterPro" id="IPR008920">
    <property type="entry name" value="TF_FadR/GntR_C"/>
</dbReference>
<dbReference type="PANTHER" id="PTHR43537">
    <property type="entry name" value="TRANSCRIPTIONAL REGULATOR, GNTR FAMILY"/>
    <property type="match status" value="1"/>
</dbReference>
<dbReference type="Gene3D" id="1.10.10.10">
    <property type="entry name" value="Winged helix-like DNA-binding domain superfamily/Winged helix DNA-binding domain"/>
    <property type="match status" value="1"/>
</dbReference>
<reference evidence="5 6" key="1">
    <citation type="submission" date="2017-11" db="EMBL/GenBank/DDBJ databases">
        <title>Genomic Encyclopedia of Archaeal and Bacterial Type Strains, Phase II (KMG-II): From Individual Species to Whole Genera.</title>
        <authorList>
            <person name="Goeker M."/>
        </authorList>
    </citation>
    <scope>NUCLEOTIDE SEQUENCE [LARGE SCALE GENOMIC DNA]</scope>
    <source>
        <strain evidence="5 6">DSM 27763</strain>
    </source>
</reference>
<proteinExistence type="predicted"/>
<keyword evidence="3" id="KW-0804">Transcription</keyword>
<dbReference type="Pfam" id="PF00392">
    <property type="entry name" value="GntR"/>
    <property type="match status" value="1"/>
</dbReference>
<protein>
    <submittedName>
        <fullName evidence="5">DNA-binding GntR family transcriptional regulator</fullName>
    </submittedName>
</protein>
<evidence type="ECO:0000256" key="1">
    <source>
        <dbReference type="ARBA" id="ARBA00023015"/>
    </source>
</evidence>
<dbReference type="InterPro" id="IPR011711">
    <property type="entry name" value="GntR_C"/>
</dbReference>
<keyword evidence="2 5" id="KW-0238">DNA-binding</keyword>
<feature type="domain" description="HTH gntR-type" evidence="4">
    <location>
        <begin position="10"/>
        <end position="77"/>
    </location>
</feature>
<dbReference type="GO" id="GO:0003677">
    <property type="term" value="F:DNA binding"/>
    <property type="evidence" value="ECO:0007669"/>
    <property type="project" value="UniProtKB-KW"/>
</dbReference>